<dbReference type="AlphaFoldDB" id="A0A067T441"/>
<protein>
    <submittedName>
        <fullName evidence="1">Uncharacterized protein</fullName>
    </submittedName>
</protein>
<evidence type="ECO:0000313" key="1">
    <source>
        <dbReference type="EMBL" id="KDR73798.1"/>
    </source>
</evidence>
<organism evidence="1 2">
    <name type="scientific">Galerina marginata (strain CBS 339.88)</name>
    <dbReference type="NCBI Taxonomy" id="685588"/>
    <lineage>
        <taxon>Eukaryota</taxon>
        <taxon>Fungi</taxon>
        <taxon>Dikarya</taxon>
        <taxon>Basidiomycota</taxon>
        <taxon>Agaricomycotina</taxon>
        <taxon>Agaricomycetes</taxon>
        <taxon>Agaricomycetidae</taxon>
        <taxon>Agaricales</taxon>
        <taxon>Agaricineae</taxon>
        <taxon>Strophariaceae</taxon>
        <taxon>Galerina</taxon>
    </lineage>
</organism>
<evidence type="ECO:0000313" key="2">
    <source>
        <dbReference type="Proteomes" id="UP000027222"/>
    </source>
</evidence>
<proteinExistence type="predicted"/>
<dbReference type="Proteomes" id="UP000027222">
    <property type="component" value="Unassembled WGS sequence"/>
</dbReference>
<dbReference type="HOGENOM" id="CLU_2740182_0_0_1"/>
<name>A0A067T441_GALM3</name>
<dbReference type="EMBL" id="KL142385">
    <property type="protein sequence ID" value="KDR73798.1"/>
    <property type="molecule type" value="Genomic_DNA"/>
</dbReference>
<accession>A0A067T441</accession>
<reference evidence="2" key="1">
    <citation type="journal article" date="2014" name="Proc. Natl. Acad. Sci. U.S.A.">
        <title>Extensive sampling of basidiomycete genomes demonstrates inadequacy of the white-rot/brown-rot paradigm for wood decay fungi.</title>
        <authorList>
            <person name="Riley R."/>
            <person name="Salamov A.A."/>
            <person name="Brown D.W."/>
            <person name="Nagy L.G."/>
            <person name="Floudas D."/>
            <person name="Held B.W."/>
            <person name="Levasseur A."/>
            <person name="Lombard V."/>
            <person name="Morin E."/>
            <person name="Otillar R."/>
            <person name="Lindquist E.A."/>
            <person name="Sun H."/>
            <person name="LaButti K.M."/>
            <person name="Schmutz J."/>
            <person name="Jabbour D."/>
            <person name="Luo H."/>
            <person name="Baker S.E."/>
            <person name="Pisabarro A.G."/>
            <person name="Walton J.D."/>
            <person name="Blanchette R.A."/>
            <person name="Henrissat B."/>
            <person name="Martin F."/>
            <person name="Cullen D."/>
            <person name="Hibbett D.S."/>
            <person name="Grigoriev I.V."/>
        </authorList>
    </citation>
    <scope>NUCLEOTIDE SEQUENCE [LARGE SCALE GENOMIC DNA]</scope>
    <source>
        <strain evidence="2">CBS 339.88</strain>
    </source>
</reference>
<keyword evidence="2" id="KW-1185">Reference proteome</keyword>
<sequence length="71" mass="7964">MIMITNNSVHREAVLANGVWTHTATDLSGNIMVFCDCVDTGGSVFKWSEAKLGLKRLGFALWLLHYRLLQL</sequence>
<gene>
    <name evidence="1" type="ORF">GALMADRAFT_251602</name>
</gene>